<dbReference type="Proteomes" id="UP001204015">
    <property type="component" value="Unassembled WGS sequence"/>
</dbReference>
<name>A0ABT1BWW0_9BACT</name>
<sequence>MNKINSPYRSITGCAFQYYEYQRLLPLLMDPDSERLLKEEVEQNRFLQINARTARIRFVTEFKHRFSAVPRAFWKQWETLSEEGQRAGLFFAILKTYKLVFDFHFDVTVRKWNSIDHQLTKSDLMMEMNEIAAKDVFVDSWSENTKSRCVSQYLTILRQTGLLEGKDNRLQPLHLSSVNSAYYFRSGEEWFFDACLLYPYEVKALKSQLL</sequence>
<dbReference type="RefSeq" id="WP_252760925.1">
    <property type="nucleotide sequence ID" value="NZ_JAMXLY010000021.1"/>
</dbReference>
<comment type="caution">
    <text evidence="1">The sequence shown here is derived from an EMBL/GenBank/DDBJ whole genome shotgun (WGS) entry which is preliminary data.</text>
</comment>
<dbReference type="Gene3D" id="1.10.3540.10">
    <property type="entry name" value="uncharacterized protein from magnetospirillum magneticum domain"/>
    <property type="match status" value="1"/>
</dbReference>
<evidence type="ECO:0000313" key="2">
    <source>
        <dbReference type="Proteomes" id="UP001204015"/>
    </source>
</evidence>
<protein>
    <submittedName>
        <fullName evidence="1">DUF1819 family protein</fullName>
    </submittedName>
</protein>
<accession>A0ABT1BWW0</accession>
<dbReference type="InterPro" id="IPR014948">
    <property type="entry name" value="BrxA"/>
</dbReference>
<proteinExistence type="predicted"/>
<dbReference type="EMBL" id="JAMXLY010000021">
    <property type="protein sequence ID" value="MCO6025567.1"/>
    <property type="molecule type" value="Genomic_DNA"/>
</dbReference>
<evidence type="ECO:0000313" key="1">
    <source>
        <dbReference type="EMBL" id="MCO6025567.1"/>
    </source>
</evidence>
<dbReference type="Pfam" id="PF08849">
    <property type="entry name" value="BrxA"/>
    <property type="match status" value="1"/>
</dbReference>
<dbReference type="InterPro" id="IPR023137">
    <property type="entry name" value="BrxA_sf"/>
</dbReference>
<gene>
    <name evidence="1" type="ORF">NG821_06895</name>
</gene>
<organism evidence="1 2">
    <name type="scientific">Segatella cerevisiae</name>
    <dbReference type="NCBI Taxonomy" id="2053716"/>
    <lineage>
        <taxon>Bacteria</taxon>
        <taxon>Pseudomonadati</taxon>
        <taxon>Bacteroidota</taxon>
        <taxon>Bacteroidia</taxon>
        <taxon>Bacteroidales</taxon>
        <taxon>Prevotellaceae</taxon>
        <taxon>Segatella</taxon>
    </lineage>
</organism>
<keyword evidence="2" id="KW-1185">Reference proteome</keyword>
<reference evidence="1 2" key="1">
    <citation type="submission" date="2022-06" db="EMBL/GenBank/DDBJ databases">
        <title>A taxonomic note on the genus Prevotella: Description of four novel genera and emended description of the genera Hallella and Xylanibacter.</title>
        <authorList>
            <person name="Hitch T.C.A."/>
        </authorList>
    </citation>
    <scope>NUCLEOTIDE SEQUENCE [LARGE SCALE GENOMIC DNA]</scope>
    <source>
        <strain evidence="1 2">DSM 100619</strain>
    </source>
</reference>